<feature type="transmembrane region" description="Helical" evidence="9">
    <location>
        <begin position="12"/>
        <end position="37"/>
    </location>
</feature>
<protein>
    <recommendedName>
        <fullName evidence="9">Serine/threonine transporter SstT</fullName>
    </recommendedName>
    <alternativeName>
        <fullName evidence="9">Na(+)/serine-threonine symporter</fullName>
    </alternativeName>
</protein>
<feature type="transmembrane region" description="Helical" evidence="9">
    <location>
        <begin position="49"/>
        <end position="78"/>
    </location>
</feature>
<evidence type="ECO:0000256" key="5">
    <source>
        <dbReference type="ARBA" id="ARBA00022847"/>
    </source>
</evidence>
<comment type="catalytic activity">
    <reaction evidence="9">
        <text>L-serine(in) + Na(+)(in) = L-serine(out) + Na(+)(out)</text>
        <dbReference type="Rhea" id="RHEA:29575"/>
        <dbReference type="ChEBI" id="CHEBI:29101"/>
        <dbReference type="ChEBI" id="CHEBI:33384"/>
    </reaction>
</comment>
<keyword evidence="3 9" id="KW-1003">Cell membrane</keyword>
<name>A0A1A9RXY2_9NEIS</name>
<evidence type="ECO:0000256" key="3">
    <source>
        <dbReference type="ARBA" id="ARBA00022475"/>
    </source>
</evidence>
<comment type="similarity">
    <text evidence="9">Belongs to the dicarboxylate/amino acid:cation symporter (DAACS) (TC 2.A.23) family.</text>
</comment>
<feature type="transmembrane region" description="Helical" evidence="9">
    <location>
        <begin position="192"/>
        <end position="213"/>
    </location>
</feature>
<feature type="transmembrane region" description="Helical" evidence="9">
    <location>
        <begin position="151"/>
        <end position="171"/>
    </location>
</feature>
<keyword evidence="11" id="KW-1185">Reference proteome</keyword>
<comment type="subcellular location">
    <subcellularLocation>
        <location evidence="9">Cell membrane</location>
        <topology evidence="9">Multi-pass membrane protein</topology>
    </subcellularLocation>
    <subcellularLocation>
        <location evidence="1">Membrane</location>
        <topology evidence="1">Multi-pass membrane protein</topology>
    </subcellularLocation>
</comment>
<dbReference type="AlphaFoldDB" id="A0A1A9RXY2"/>
<keyword evidence="2 9" id="KW-0813">Transport</keyword>
<evidence type="ECO:0000256" key="9">
    <source>
        <dbReference type="HAMAP-Rule" id="MF_01582"/>
    </source>
</evidence>
<feature type="transmembrane region" description="Helical" evidence="9">
    <location>
        <begin position="306"/>
        <end position="326"/>
    </location>
</feature>
<comment type="function">
    <text evidence="9">Involved in the import of serine and threonine into the cell, with the concomitant import of sodium (symport system).</text>
</comment>
<keyword evidence="8 9" id="KW-0472">Membrane</keyword>
<dbReference type="NCBIfam" id="NF010151">
    <property type="entry name" value="PRK13628.1"/>
    <property type="match status" value="1"/>
</dbReference>
<dbReference type="GO" id="GO:0032329">
    <property type="term" value="P:serine transport"/>
    <property type="evidence" value="ECO:0007669"/>
    <property type="project" value="InterPro"/>
</dbReference>
<sequence>MQENNAKKGPLAALMRLGLVTQIVIGILLGILLAAAVRHSSAAGPVVELGAILGSLFVGALKAVAPILVFALVVAAISQHRSGNPTNIRPILVLYLVGTFAAALVAVSASFLFPSQLLLSGVEAASNEAPAGIGEVMRHLLMNLVSNPIQALANANYIGILAWALVLGTAFRHASERTREMVNDVAQALSQVVRWVIRFAPVGIFGLVLVTIIKEGFDKLEFYLHLLAVLLGSMLFVALVVNPILVFMHTRRNPFPLVFTCLRESGVTAFFTRSSAANIPVNMALAKKLGLHEDTYSVSIPLGASINMAGAAITITVLTMAAVHTLGIPVDFWTALLLSVIASVGACGASGVAGGSLLLIPMACSLFNISNDIAMQVVGVGFIIGVIQDSAETALNSSTDVLFTAAVDQSHKRPAD</sequence>
<evidence type="ECO:0000256" key="6">
    <source>
        <dbReference type="ARBA" id="ARBA00022970"/>
    </source>
</evidence>
<dbReference type="InterPro" id="IPR001991">
    <property type="entry name" value="Na-dicarboxylate_symporter"/>
</dbReference>
<feature type="transmembrane region" description="Helical" evidence="9">
    <location>
        <begin position="225"/>
        <end position="247"/>
    </location>
</feature>
<evidence type="ECO:0000313" key="11">
    <source>
        <dbReference type="Proteomes" id="UP000077885"/>
    </source>
</evidence>
<dbReference type="OrthoDB" id="9768885at2"/>
<dbReference type="Gene3D" id="1.10.3860.10">
    <property type="entry name" value="Sodium:dicarboxylate symporter"/>
    <property type="match status" value="1"/>
</dbReference>
<evidence type="ECO:0000256" key="2">
    <source>
        <dbReference type="ARBA" id="ARBA00022448"/>
    </source>
</evidence>
<dbReference type="EMBL" id="LXSL01000017">
    <property type="protein sequence ID" value="OAM29082.1"/>
    <property type="molecule type" value="Genomic_DNA"/>
</dbReference>
<feature type="transmembrane region" description="Helical" evidence="9">
    <location>
        <begin position="332"/>
        <end position="360"/>
    </location>
</feature>
<accession>A0A1A9RXY2</accession>
<evidence type="ECO:0000256" key="1">
    <source>
        <dbReference type="ARBA" id="ARBA00004141"/>
    </source>
</evidence>
<feature type="transmembrane region" description="Helical" evidence="9">
    <location>
        <begin position="90"/>
        <end position="113"/>
    </location>
</feature>
<evidence type="ECO:0000313" key="10">
    <source>
        <dbReference type="EMBL" id="OAM29082.1"/>
    </source>
</evidence>
<dbReference type="GO" id="GO:0005295">
    <property type="term" value="F:neutral L-amino acid:sodium symporter activity"/>
    <property type="evidence" value="ECO:0007669"/>
    <property type="project" value="TreeGrafter"/>
</dbReference>
<comment type="caution">
    <text evidence="10">The sequence shown here is derived from an EMBL/GenBank/DDBJ whole genome shotgun (WGS) entry which is preliminary data.</text>
</comment>
<keyword evidence="4 9" id="KW-0812">Transmembrane</keyword>
<keyword evidence="6 9" id="KW-0029">Amino-acid transport</keyword>
<dbReference type="HAMAP" id="MF_01582">
    <property type="entry name" value="Ser_Thr_transp_SstT"/>
    <property type="match status" value="1"/>
</dbReference>
<dbReference type="GO" id="GO:0015826">
    <property type="term" value="P:threonine transport"/>
    <property type="evidence" value="ECO:0007669"/>
    <property type="project" value="InterPro"/>
</dbReference>
<dbReference type="PANTHER" id="PTHR42865:SF8">
    <property type="entry name" value="SERINE_THREONINE TRANSPORTER SSTT"/>
    <property type="match status" value="1"/>
</dbReference>
<evidence type="ECO:0000256" key="8">
    <source>
        <dbReference type="ARBA" id="ARBA00023136"/>
    </source>
</evidence>
<keyword evidence="7 9" id="KW-1133">Transmembrane helix</keyword>
<dbReference type="GO" id="GO:0005886">
    <property type="term" value="C:plasma membrane"/>
    <property type="evidence" value="ECO:0007669"/>
    <property type="project" value="UniProtKB-SubCell"/>
</dbReference>
<dbReference type="InterPro" id="IPR023025">
    <property type="entry name" value="Ser_Thr_transp_SstT"/>
</dbReference>
<dbReference type="InterPro" id="IPR036458">
    <property type="entry name" value="Na:dicarbo_symporter_sf"/>
</dbReference>
<dbReference type="PANTHER" id="PTHR42865">
    <property type="entry name" value="PROTON/GLUTAMATE-ASPARTATE SYMPORTER"/>
    <property type="match status" value="1"/>
</dbReference>
<dbReference type="PRINTS" id="PR00173">
    <property type="entry name" value="EDTRNSPORT"/>
</dbReference>
<dbReference type="RefSeq" id="WP_067592075.1">
    <property type="nucleotide sequence ID" value="NZ_LXSL01000017.1"/>
</dbReference>
<organism evidence="10 11">
    <name type="scientific">Eikenella longinqua</name>
    <dbReference type="NCBI Taxonomy" id="1795827"/>
    <lineage>
        <taxon>Bacteria</taxon>
        <taxon>Pseudomonadati</taxon>
        <taxon>Pseudomonadota</taxon>
        <taxon>Betaproteobacteria</taxon>
        <taxon>Neisseriales</taxon>
        <taxon>Neisseriaceae</taxon>
        <taxon>Eikenella</taxon>
    </lineage>
</organism>
<reference evidence="11" key="1">
    <citation type="submission" date="2016-05" db="EMBL/GenBank/DDBJ databases">
        <title>Draft genome of Corynebacterium afermentans subsp. afermentans LCDC 88199T.</title>
        <authorList>
            <person name="Bernier A.-M."/>
            <person name="Bernard K."/>
        </authorList>
    </citation>
    <scope>NUCLEOTIDE SEQUENCE [LARGE SCALE GENOMIC DNA]</scope>
    <source>
        <strain evidence="11">NML02-A-017</strain>
    </source>
</reference>
<dbReference type="FunFam" id="1.10.3860.10:FF:000003">
    <property type="entry name" value="Serine/threonine transporter sstT"/>
    <property type="match status" value="1"/>
</dbReference>
<evidence type="ECO:0000256" key="4">
    <source>
        <dbReference type="ARBA" id="ARBA00022692"/>
    </source>
</evidence>
<gene>
    <name evidence="9" type="primary">sstT</name>
    <name evidence="10" type="ORF">A7P95_04935</name>
</gene>
<keyword evidence="5 9" id="KW-0769">Symport</keyword>
<evidence type="ECO:0000256" key="7">
    <source>
        <dbReference type="ARBA" id="ARBA00022989"/>
    </source>
</evidence>
<proteinExistence type="inferred from homology"/>
<dbReference type="Proteomes" id="UP000077885">
    <property type="component" value="Unassembled WGS sequence"/>
</dbReference>
<comment type="catalytic activity">
    <reaction evidence="9">
        <text>L-threonine(in) + Na(+)(in) = L-threonine(out) + Na(+)(out)</text>
        <dbReference type="Rhea" id="RHEA:69999"/>
        <dbReference type="ChEBI" id="CHEBI:29101"/>
        <dbReference type="ChEBI" id="CHEBI:57926"/>
    </reaction>
</comment>
<dbReference type="SUPFAM" id="SSF118215">
    <property type="entry name" value="Proton glutamate symport protein"/>
    <property type="match status" value="1"/>
</dbReference>
<dbReference type="Pfam" id="PF00375">
    <property type="entry name" value="SDF"/>
    <property type="match status" value="1"/>
</dbReference>